<feature type="region of interest" description="Disordered" evidence="6">
    <location>
        <begin position="1"/>
        <end position="42"/>
    </location>
</feature>
<gene>
    <name evidence="9" type="ORF">CGI_10010913</name>
</gene>
<dbReference type="EMBL" id="JH818799">
    <property type="protein sequence ID" value="EKC28538.1"/>
    <property type="molecule type" value="Genomic_DNA"/>
</dbReference>
<proteinExistence type="predicted"/>
<feature type="transmembrane region" description="Helical" evidence="7">
    <location>
        <begin position="368"/>
        <end position="386"/>
    </location>
</feature>
<dbReference type="PANTHER" id="PTHR23504">
    <property type="entry name" value="MAJOR FACILITATOR SUPERFAMILY DOMAIN-CONTAINING PROTEIN 10"/>
    <property type="match status" value="1"/>
</dbReference>
<feature type="compositionally biased region" description="Polar residues" evidence="6">
    <location>
        <begin position="267"/>
        <end position="278"/>
    </location>
</feature>
<dbReference type="GO" id="GO:0022857">
    <property type="term" value="F:transmembrane transporter activity"/>
    <property type="evidence" value="ECO:0007669"/>
    <property type="project" value="InterPro"/>
</dbReference>
<feature type="transmembrane region" description="Helical" evidence="7">
    <location>
        <begin position="437"/>
        <end position="458"/>
    </location>
</feature>
<sequence>MTSEEKAAKETEEILADDPPDYSDQDMCVNQNQDDNPKRKGSIWQTAKNKIKITPKDATPVDWKLIGLVFISMFFGYQETEKGYYAGLVASMVFAGRSVGSFFWGWLSDRMGRRPVILMTIFGNGLCCLLFGLTVNLPMALVTRFLAGLANGTVGIAKTILYEISDDSNQAIGMSILAMSWGAGIIVGPAVGGLLATPVKKHPSVFLQGGLFDQFPYLLPSLLVGGACFVVLVVDFFLLPETSQRKQKEVDVEVGEQNEELEKLAPESQQAKTTSPNGKISMSAEDLYCHTERAVYEVKLYQSCQELHKSHGTNMAAIRPRSVSENGAMLTDEKLTIEVEVKEKKSFLDKVKNTTLFRIFSMPDCTKAIFLYTIFSFSAIGFEEIFTVWASTKPLYDGLGFESDEIGMVLGIAAVPMLVLNLFIYPFLNRLFGTKKTFIICGFLNGVMMTVTPMLHLLQSSSPSLLWTLLLVLIIPQKIMTSCSFTATSLFINNSSPAHMAGSVNGIAMTATAIARTLAPTIGGSVFAWSISSSLGPPFDVNIAFFMEVYSKSNKRYVVFGCSLCMQFLVNGMLSAMLRIVYVDIMEEFDSSASQVSLMLSLYRGITFGGSFGFMFPMLLSYNNIGRAFRVEASKFLTLNAVGAGFGLIVTPYINELILQEYWWRGSSILYETTFGMVVSQSPSTIFQTLSPELYPTGLATQLTIYGIFTVLGGYVGGLLRDVTDD</sequence>
<dbReference type="Gene3D" id="1.20.1250.20">
    <property type="entry name" value="MFS general substrate transporter like domains"/>
    <property type="match status" value="1"/>
</dbReference>
<dbReference type="SUPFAM" id="SSF103473">
    <property type="entry name" value="MFS general substrate transporter"/>
    <property type="match status" value="2"/>
</dbReference>
<feature type="transmembrane region" description="Helical" evidence="7">
    <location>
        <begin position="176"/>
        <end position="197"/>
    </location>
</feature>
<keyword evidence="2" id="KW-0813">Transport</keyword>
<dbReference type="PRINTS" id="PR01035">
    <property type="entry name" value="TCRTETA"/>
</dbReference>
<dbReference type="GO" id="GO:0016020">
    <property type="term" value="C:membrane"/>
    <property type="evidence" value="ECO:0007669"/>
    <property type="project" value="UniProtKB-SubCell"/>
</dbReference>
<reference evidence="9" key="1">
    <citation type="journal article" date="2012" name="Nature">
        <title>The oyster genome reveals stress adaptation and complexity of shell formation.</title>
        <authorList>
            <person name="Zhang G."/>
            <person name="Fang X."/>
            <person name="Guo X."/>
            <person name="Li L."/>
            <person name="Luo R."/>
            <person name="Xu F."/>
            <person name="Yang P."/>
            <person name="Zhang L."/>
            <person name="Wang X."/>
            <person name="Qi H."/>
            <person name="Xiong Z."/>
            <person name="Que H."/>
            <person name="Xie Y."/>
            <person name="Holland P.W."/>
            <person name="Paps J."/>
            <person name="Zhu Y."/>
            <person name="Wu F."/>
            <person name="Chen Y."/>
            <person name="Wang J."/>
            <person name="Peng C."/>
            <person name="Meng J."/>
            <person name="Yang L."/>
            <person name="Liu J."/>
            <person name="Wen B."/>
            <person name="Zhang N."/>
            <person name="Huang Z."/>
            <person name="Zhu Q."/>
            <person name="Feng Y."/>
            <person name="Mount A."/>
            <person name="Hedgecock D."/>
            <person name="Xu Z."/>
            <person name="Liu Y."/>
            <person name="Domazet-Loso T."/>
            <person name="Du Y."/>
            <person name="Sun X."/>
            <person name="Zhang S."/>
            <person name="Liu B."/>
            <person name="Cheng P."/>
            <person name="Jiang X."/>
            <person name="Li J."/>
            <person name="Fan D."/>
            <person name="Wang W."/>
            <person name="Fu W."/>
            <person name="Wang T."/>
            <person name="Wang B."/>
            <person name="Zhang J."/>
            <person name="Peng Z."/>
            <person name="Li Y."/>
            <person name="Li N."/>
            <person name="Wang J."/>
            <person name="Chen M."/>
            <person name="He Y."/>
            <person name="Tan F."/>
            <person name="Song X."/>
            <person name="Zheng Q."/>
            <person name="Huang R."/>
            <person name="Yang H."/>
            <person name="Du X."/>
            <person name="Chen L."/>
            <person name="Yang M."/>
            <person name="Gaffney P.M."/>
            <person name="Wang S."/>
            <person name="Luo L."/>
            <person name="She Z."/>
            <person name="Ming Y."/>
            <person name="Huang W."/>
            <person name="Zhang S."/>
            <person name="Huang B."/>
            <person name="Zhang Y."/>
            <person name="Qu T."/>
            <person name="Ni P."/>
            <person name="Miao G."/>
            <person name="Wang J."/>
            <person name="Wang Q."/>
            <person name="Steinberg C.E."/>
            <person name="Wang H."/>
            <person name="Li N."/>
            <person name="Qian L."/>
            <person name="Zhang G."/>
            <person name="Li Y."/>
            <person name="Yang H."/>
            <person name="Liu X."/>
            <person name="Wang J."/>
            <person name="Yin Y."/>
            <person name="Wang J."/>
        </authorList>
    </citation>
    <scope>NUCLEOTIDE SEQUENCE [LARGE SCALE GENOMIC DNA]</scope>
    <source>
        <strain evidence="9">05x7-T-G4-1.051#20</strain>
    </source>
</reference>
<feature type="transmembrane region" description="Helical" evidence="7">
    <location>
        <begin position="84"/>
        <end position="104"/>
    </location>
</feature>
<feature type="transmembrane region" description="Helical" evidence="7">
    <location>
        <begin position="464"/>
        <end position="492"/>
    </location>
</feature>
<feature type="transmembrane region" description="Helical" evidence="7">
    <location>
        <begin position="636"/>
        <end position="654"/>
    </location>
</feature>
<dbReference type="Pfam" id="PF07690">
    <property type="entry name" value="MFS_1"/>
    <property type="match status" value="2"/>
</dbReference>
<dbReference type="AlphaFoldDB" id="K1Q3V4"/>
<feature type="compositionally biased region" description="Basic and acidic residues" evidence="6">
    <location>
        <begin position="1"/>
        <end position="12"/>
    </location>
</feature>
<keyword evidence="4 7" id="KW-1133">Transmembrane helix</keyword>
<feature type="compositionally biased region" description="Acidic residues" evidence="6">
    <location>
        <begin position="13"/>
        <end position="24"/>
    </location>
</feature>
<dbReference type="HOGENOM" id="CLU_381419_0_0_1"/>
<protein>
    <recommendedName>
        <fullName evidence="8">Major facilitator superfamily (MFS) profile domain-containing protein</fullName>
    </recommendedName>
</protein>
<dbReference type="CDD" id="cd17330">
    <property type="entry name" value="MFS_SLC46_TetA_like"/>
    <property type="match status" value="1"/>
</dbReference>
<dbReference type="PROSITE" id="PS50850">
    <property type="entry name" value="MFS"/>
    <property type="match status" value="1"/>
</dbReference>
<dbReference type="InterPro" id="IPR020846">
    <property type="entry name" value="MFS_dom"/>
</dbReference>
<evidence type="ECO:0000256" key="7">
    <source>
        <dbReference type="SAM" id="Phobius"/>
    </source>
</evidence>
<feature type="transmembrane region" description="Helical" evidence="7">
    <location>
        <begin position="217"/>
        <end position="239"/>
    </location>
</feature>
<keyword evidence="3 7" id="KW-0812">Transmembrane</keyword>
<evidence type="ECO:0000256" key="6">
    <source>
        <dbReference type="SAM" id="MobiDB-lite"/>
    </source>
</evidence>
<dbReference type="PANTHER" id="PTHR23504:SF15">
    <property type="entry name" value="MAJOR FACILITATOR SUPERFAMILY (MFS) PROFILE DOMAIN-CONTAINING PROTEIN"/>
    <property type="match status" value="1"/>
</dbReference>
<organism evidence="9">
    <name type="scientific">Magallana gigas</name>
    <name type="common">Pacific oyster</name>
    <name type="synonym">Crassostrea gigas</name>
    <dbReference type="NCBI Taxonomy" id="29159"/>
    <lineage>
        <taxon>Eukaryota</taxon>
        <taxon>Metazoa</taxon>
        <taxon>Spiralia</taxon>
        <taxon>Lophotrochozoa</taxon>
        <taxon>Mollusca</taxon>
        <taxon>Bivalvia</taxon>
        <taxon>Autobranchia</taxon>
        <taxon>Pteriomorphia</taxon>
        <taxon>Ostreida</taxon>
        <taxon>Ostreoidea</taxon>
        <taxon>Ostreidae</taxon>
        <taxon>Magallana</taxon>
    </lineage>
</organism>
<feature type="transmembrane region" description="Helical" evidence="7">
    <location>
        <begin position="602"/>
        <end position="624"/>
    </location>
</feature>
<evidence type="ECO:0000256" key="3">
    <source>
        <dbReference type="ARBA" id="ARBA00022692"/>
    </source>
</evidence>
<feature type="transmembrane region" description="Helical" evidence="7">
    <location>
        <begin position="116"/>
        <end position="135"/>
    </location>
</feature>
<evidence type="ECO:0000256" key="4">
    <source>
        <dbReference type="ARBA" id="ARBA00022989"/>
    </source>
</evidence>
<evidence type="ECO:0000313" key="9">
    <source>
        <dbReference type="EMBL" id="EKC28538.1"/>
    </source>
</evidence>
<name>K1Q3V4_MAGGI</name>
<evidence type="ECO:0000256" key="1">
    <source>
        <dbReference type="ARBA" id="ARBA00004141"/>
    </source>
</evidence>
<evidence type="ECO:0000256" key="2">
    <source>
        <dbReference type="ARBA" id="ARBA00022448"/>
    </source>
</evidence>
<accession>K1Q3V4</accession>
<dbReference type="InterPro" id="IPR036259">
    <property type="entry name" value="MFS_trans_sf"/>
</dbReference>
<dbReference type="InterPro" id="IPR001958">
    <property type="entry name" value="Tet-R_TetA/multi-R_MdtG-like"/>
</dbReference>
<feature type="transmembrane region" description="Helical" evidence="7">
    <location>
        <begin position="406"/>
        <end position="425"/>
    </location>
</feature>
<dbReference type="InterPro" id="IPR011701">
    <property type="entry name" value="MFS"/>
</dbReference>
<feature type="region of interest" description="Disordered" evidence="6">
    <location>
        <begin position="259"/>
        <end position="278"/>
    </location>
</feature>
<feature type="domain" description="Major facilitator superfamily (MFS) profile" evidence="8">
    <location>
        <begin position="1"/>
        <end position="590"/>
    </location>
</feature>
<feature type="transmembrane region" description="Helical" evidence="7">
    <location>
        <begin position="557"/>
        <end position="582"/>
    </location>
</feature>
<keyword evidence="5 7" id="KW-0472">Membrane</keyword>
<evidence type="ECO:0000259" key="8">
    <source>
        <dbReference type="PROSITE" id="PS50850"/>
    </source>
</evidence>
<feature type="transmembrane region" description="Helical" evidence="7">
    <location>
        <begin position="699"/>
        <end position="720"/>
    </location>
</feature>
<dbReference type="InParanoid" id="K1Q3V4"/>
<evidence type="ECO:0000256" key="5">
    <source>
        <dbReference type="ARBA" id="ARBA00023136"/>
    </source>
</evidence>
<comment type="subcellular location">
    <subcellularLocation>
        <location evidence="1">Membrane</location>
        <topology evidence="1">Multi-pass membrane protein</topology>
    </subcellularLocation>
</comment>